<proteinExistence type="predicted"/>
<evidence type="ECO:0000313" key="2">
    <source>
        <dbReference type="Proteomes" id="UP001060215"/>
    </source>
</evidence>
<reference evidence="1 2" key="1">
    <citation type="journal article" date="2022" name="Plant J.">
        <title>Chromosome-level genome of Camellia lanceoleosa provides a valuable resource for understanding genome evolution and self-incompatibility.</title>
        <authorList>
            <person name="Gong W."/>
            <person name="Xiao S."/>
            <person name="Wang L."/>
            <person name="Liao Z."/>
            <person name="Chang Y."/>
            <person name="Mo W."/>
            <person name="Hu G."/>
            <person name="Li W."/>
            <person name="Zhao G."/>
            <person name="Zhu H."/>
            <person name="Hu X."/>
            <person name="Ji K."/>
            <person name="Xiang X."/>
            <person name="Song Q."/>
            <person name="Yuan D."/>
            <person name="Jin S."/>
            <person name="Zhang L."/>
        </authorList>
    </citation>
    <scope>NUCLEOTIDE SEQUENCE [LARGE SCALE GENOMIC DNA]</scope>
    <source>
        <strain evidence="1">SQ_2022a</strain>
    </source>
</reference>
<name>A0ACC0H8Y7_9ERIC</name>
<protein>
    <submittedName>
        <fullName evidence="1">Amino acid permease 7</fullName>
    </submittedName>
</protein>
<organism evidence="1 2">
    <name type="scientific">Camellia lanceoleosa</name>
    <dbReference type="NCBI Taxonomy" id="1840588"/>
    <lineage>
        <taxon>Eukaryota</taxon>
        <taxon>Viridiplantae</taxon>
        <taxon>Streptophyta</taxon>
        <taxon>Embryophyta</taxon>
        <taxon>Tracheophyta</taxon>
        <taxon>Spermatophyta</taxon>
        <taxon>Magnoliopsida</taxon>
        <taxon>eudicotyledons</taxon>
        <taxon>Gunneridae</taxon>
        <taxon>Pentapetalae</taxon>
        <taxon>asterids</taxon>
        <taxon>Ericales</taxon>
        <taxon>Theaceae</taxon>
        <taxon>Camellia</taxon>
    </lineage>
</organism>
<evidence type="ECO:0000313" key="1">
    <source>
        <dbReference type="EMBL" id="KAI8008865.1"/>
    </source>
</evidence>
<dbReference type="EMBL" id="CM045764">
    <property type="protein sequence ID" value="KAI8008865.1"/>
    <property type="molecule type" value="Genomic_DNA"/>
</dbReference>
<comment type="caution">
    <text evidence="1">The sequence shown here is derived from an EMBL/GenBank/DDBJ whole genome shotgun (WGS) entry which is preliminary data.</text>
</comment>
<keyword evidence="2" id="KW-1185">Reference proteome</keyword>
<dbReference type="Proteomes" id="UP001060215">
    <property type="component" value="Chromosome 7"/>
</dbReference>
<accession>A0ACC0H8Y7</accession>
<gene>
    <name evidence="1" type="ORF">LOK49_LG07G02855</name>
</gene>
<sequence length="346" mass="38786">MKDTLKSPPPENQTMKKSSTAAILLTTTLYLCCACFGYAALPGNLLTGFGFYELYWLVDLANACVVLHLVGGYQVYSQPLFVEAKRWITKKLPDNEFLNNVYTIKIPMLPVFKLNLLRLCFRTTYVASTTGIALLFPYFNDVLGVLGALNFWPLAIYFPMEIRCWVHGGAYNFQIELRNVFAARARIKVTGEAFGELRRKSTYAEVECIDNTVIMDSKGISYPTRVLECMQQSHGYHTEEVINGGKSWVNDGSHGRVDQSSVFKQLGKKEDDADKVVRNDDLDVQGDVAENQWVDMEKTGLMYDDSCNSLIASIVKETARDLEIQIATVDPSGSKTSKQAKQISTE</sequence>